<dbReference type="Pfam" id="PF00023">
    <property type="entry name" value="Ank"/>
    <property type="match status" value="1"/>
</dbReference>
<keyword evidence="5" id="KW-1185">Reference proteome</keyword>
<dbReference type="Gene3D" id="1.10.510.10">
    <property type="entry name" value="Transferase(Phosphotransferase) domain 1"/>
    <property type="match status" value="1"/>
</dbReference>
<keyword evidence="4" id="KW-0808">Transferase</keyword>
<dbReference type="PROSITE" id="PS50088">
    <property type="entry name" value="ANK_REPEAT"/>
    <property type="match status" value="3"/>
</dbReference>
<dbReference type="GO" id="GO:0004672">
    <property type="term" value="F:protein kinase activity"/>
    <property type="evidence" value="ECO:0007669"/>
    <property type="project" value="InterPro"/>
</dbReference>
<dbReference type="InterPro" id="IPR000719">
    <property type="entry name" value="Prot_kinase_dom"/>
</dbReference>
<sequence length="1208" mass="131939">MTAPYTARSVVGETGYSCVYEVQDPVGKGLLAHKTVSYKGLPYISPDDISQILTACTYIENDHVVQIKRAIAEETRKMYHVVMELSDGNLNSLVAAYRVREAIVPERVVCDVLAQLVLGILYLHTPDNKDFKDNDSQIYSLGAVVHRAIQPANVLVDTSGAIRLGDLPLTEDLFQTQLHLNIRAKGPYCAPELLSDDDEYDEKVDVWSLGAVLYYLCTLTPLTSGSDAATIRNNVLKLSPKDKAIPRIYPEPLRSLVVDLLDPNPLTRPSIFEVSSHPFVKTAIEVLNFQGPQPLELYSEERRPIPPMAMIEDNSSLINEVSQKGPSDHYTDFREVKDIVELDEDHPDLKPSSVMNDSQPTGLDTPPREQQYEGAFNSSETFLQTPHGEGSTTTGGVAVDNTPGRSPPPPGSPSNELPGMTVSTLWFASPYRRNTEDPLVKEVHNTPLIMAALQGDVTEVGANIEYARQKNVFGKTALMYAAEKNYVEVVQLLIPFESGLKDNNGITALHTALFNNSLLAANALLEAEGTKPITPTTDQLGVTDLMRAAQCGDIITAYCLIPYQGNKFDYQGKTALIYALENDHPEVARVLAAREGGTSYKKGMLSALHLCAIKNYPHVARILAGREAGLRTPNGKTALHIATEKMHHDVVQALAPTEGGILDADGFSALFIAIGNDDAKGVEILASYERELLSPDGRTALEVAVERGNYQIASIISPEVHSALEEDTRREIFSTGAQMRALPNIDTMQMSDVTVDASFTNALQRAKASPAGLSYPDILNYAKASATYEHSANQDFSPLTSAVLNGDFVAAAALAKIDGPNPDAFERRGMRHTELMQMAEEGQIGRTWCLLSQAGLADVDGTTALMLAAKNGHLECCKLLLDAEAGMRRPDGVCALTFAIVSQNIEICRLLDPYEGVKNVGPPTYGFCRTPLIEAIISDDLCGIWTYSATQAGLHDEYGKTALMYAAERGNVFAIKILLEYELGMQMLSDWRGGTALMYASRSGQLQACQLLIDEARMQDSYGMTALMLAAEKNYVDIVELLIQYEAGIRMFNSRTACMRAAELFNIEALQILLPTEGIIPHHTGKTCLDLANESPAQKSVGSERKLACLALLRSFYRDNAVLQPEPLMTTVSEDLRTQLCPLPEGQSIDAEGTARGKSRARSRTKTKVKSDTGKNDVPGGPSEATHKARRGSSTTRTPRARRRVLRE</sequence>
<dbReference type="VEuPathDB" id="GiardiaDB:GMRT_15181"/>
<gene>
    <name evidence="4" type="ORF">GMRT_15181</name>
</gene>
<feature type="compositionally biased region" description="Basic residues" evidence="2">
    <location>
        <begin position="1199"/>
        <end position="1208"/>
    </location>
</feature>
<feature type="repeat" description="ANK" evidence="1">
    <location>
        <begin position="1022"/>
        <end position="1054"/>
    </location>
</feature>
<feature type="repeat" description="ANK" evidence="1">
    <location>
        <begin position="860"/>
        <end position="892"/>
    </location>
</feature>
<evidence type="ECO:0000313" key="4">
    <source>
        <dbReference type="EMBL" id="TNJ28118.1"/>
    </source>
</evidence>
<feature type="region of interest" description="Disordered" evidence="2">
    <location>
        <begin position="345"/>
        <end position="419"/>
    </location>
</feature>
<dbReference type="InterPro" id="IPR002110">
    <property type="entry name" value="Ankyrin_rpt"/>
</dbReference>
<dbReference type="Pfam" id="PF00069">
    <property type="entry name" value="Pkinase"/>
    <property type="match status" value="1"/>
</dbReference>
<evidence type="ECO:0000313" key="5">
    <source>
        <dbReference type="Proteomes" id="UP000315496"/>
    </source>
</evidence>
<feature type="compositionally biased region" description="Polar residues" evidence="2">
    <location>
        <begin position="353"/>
        <end position="362"/>
    </location>
</feature>
<proteinExistence type="predicted"/>
<dbReference type="PROSITE" id="PS50297">
    <property type="entry name" value="ANK_REP_REGION"/>
    <property type="match status" value="2"/>
</dbReference>
<feature type="compositionally biased region" description="Polar residues" evidence="2">
    <location>
        <begin position="376"/>
        <end position="395"/>
    </location>
</feature>
<keyword evidence="4" id="KW-0418">Kinase</keyword>
<dbReference type="AlphaFoldDB" id="A0A4Z1SX61"/>
<dbReference type="SMART" id="SM00248">
    <property type="entry name" value="ANK"/>
    <property type="match status" value="15"/>
</dbReference>
<reference evidence="4 5" key="1">
    <citation type="submission" date="2019-05" db="EMBL/GenBank/DDBJ databases">
        <title>The compact genome of Giardia muris reveals important steps in the evolution of intestinal protozoan parasites.</title>
        <authorList>
            <person name="Xu F."/>
            <person name="Jimenez-Gonzalez A."/>
            <person name="Einarsson E."/>
            <person name="Astvaldsson A."/>
            <person name="Peirasmaki D."/>
            <person name="Eckmann L."/>
            <person name="Andersson J.O."/>
            <person name="Svard S.G."/>
            <person name="Jerlstrom-Hultqvist J."/>
        </authorList>
    </citation>
    <scope>NUCLEOTIDE SEQUENCE [LARGE SCALE GENOMIC DNA]</scope>
    <source>
        <strain evidence="4 5">Roberts-Thomson</strain>
    </source>
</reference>
<dbReference type="PANTHER" id="PTHR24120:SF4">
    <property type="entry name" value="GH07239P"/>
    <property type="match status" value="1"/>
</dbReference>
<dbReference type="InterPro" id="IPR011009">
    <property type="entry name" value="Kinase-like_dom_sf"/>
</dbReference>
<dbReference type="Gene3D" id="1.25.40.20">
    <property type="entry name" value="Ankyrin repeat-containing domain"/>
    <property type="match status" value="3"/>
</dbReference>
<dbReference type="SUPFAM" id="SSF48403">
    <property type="entry name" value="Ankyrin repeat"/>
    <property type="match status" value="2"/>
</dbReference>
<dbReference type="Pfam" id="PF12796">
    <property type="entry name" value="Ank_2"/>
    <property type="match status" value="5"/>
</dbReference>
<dbReference type="PROSITE" id="PS50011">
    <property type="entry name" value="PROTEIN_KINASE_DOM"/>
    <property type="match status" value="1"/>
</dbReference>
<dbReference type="GO" id="GO:0005524">
    <property type="term" value="F:ATP binding"/>
    <property type="evidence" value="ECO:0007669"/>
    <property type="project" value="InterPro"/>
</dbReference>
<feature type="compositionally biased region" description="Basic residues" evidence="2">
    <location>
        <begin position="1157"/>
        <end position="1168"/>
    </location>
</feature>
<dbReference type="EMBL" id="VDLU01000002">
    <property type="protein sequence ID" value="TNJ28118.1"/>
    <property type="molecule type" value="Genomic_DNA"/>
</dbReference>
<keyword evidence="1" id="KW-0040">ANK repeat</keyword>
<dbReference type="Proteomes" id="UP000315496">
    <property type="component" value="Chromosome 2"/>
</dbReference>
<organism evidence="4 5">
    <name type="scientific">Giardia muris</name>
    <dbReference type="NCBI Taxonomy" id="5742"/>
    <lineage>
        <taxon>Eukaryota</taxon>
        <taxon>Metamonada</taxon>
        <taxon>Diplomonadida</taxon>
        <taxon>Hexamitidae</taxon>
        <taxon>Giardiinae</taxon>
        <taxon>Giardia</taxon>
    </lineage>
</organism>
<feature type="domain" description="Protein kinase" evidence="3">
    <location>
        <begin position="5"/>
        <end position="280"/>
    </location>
</feature>
<comment type="caution">
    <text evidence="4">The sequence shown here is derived from an EMBL/GenBank/DDBJ whole genome shotgun (WGS) entry which is preliminary data.</text>
</comment>
<name>A0A4Z1SX61_GIAMU</name>
<dbReference type="OrthoDB" id="194358at2759"/>
<protein>
    <submittedName>
        <fullName evidence="4">Kinase, NEK</fullName>
    </submittedName>
</protein>
<evidence type="ECO:0000256" key="2">
    <source>
        <dbReference type="SAM" id="MobiDB-lite"/>
    </source>
</evidence>
<dbReference type="PANTHER" id="PTHR24120">
    <property type="entry name" value="GH07239P"/>
    <property type="match status" value="1"/>
</dbReference>
<feature type="region of interest" description="Disordered" evidence="2">
    <location>
        <begin position="1143"/>
        <end position="1208"/>
    </location>
</feature>
<accession>A0A4Z1SX61</accession>
<evidence type="ECO:0000256" key="1">
    <source>
        <dbReference type="PROSITE-ProRule" id="PRU00023"/>
    </source>
</evidence>
<feature type="repeat" description="ANK" evidence="1">
    <location>
        <begin position="958"/>
        <end position="990"/>
    </location>
</feature>
<dbReference type="InterPro" id="IPR036770">
    <property type="entry name" value="Ankyrin_rpt-contain_sf"/>
</dbReference>
<dbReference type="SUPFAM" id="SSF56112">
    <property type="entry name" value="Protein kinase-like (PK-like)"/>
    <property type="match status" value="1"/>
</dbReference>
<evidence type="ECO:0000259" key="3">
    <source>
        <dbReference type="PROSITE" id="PS50011"/>
    </source>
</evidence>